<dbReference type="Proteomes" id="UP000265520">
    <property type="component" value="Unassembled WGS sequence"/>
</dbReference>
<accession>A0A392TTB8</accession>
<comment type="caution">
    <text evidence="1">The sequence shown here is derived from an EMBL/GenBank/DDBJ whole genome shotgun (WGS) entry which is preliminary data.</text>
</comment>
<dbReference type="AlphaFoldDB" id="A0A392TTB8"/>
<sequence length="44" mass="5144">CTRVEKNGLGKRSQKRIEYSSWSNQDVPRFEEVILVAGNEEENF</sequence>
<evidence type="ECO:0000313" key="2">
    <source>
        <dbReference type="Proteomes" id="UP000265520"/>
    </source>
</evidence>
<dbReference type="EMBL" id="LXQA010630870">
    <property type="protein sequence ID" value="MCI63085.1"/>
    <property type="molecule type" value="Genomic_DNA"/>
</dbReference>
<evidence type="ECO:0000313" key="1">
    <source>
        <dbReference type="EMBL" id="MCI63085.1"/>
    </source>
</evidence>
<name>A0A392TTB8_9FABA</name>
<protein>
    <submittedName>
        <fullName evidence="1">Uncharacterized protein</fullName>
    </submittedName>
</protein>
<proteinExistence type="predicted"/>
<keyword evidence="2" id="KW-1185">Reference proteome</keyword>
<feature type="non-terminal residue" evidence="1">
    <location>
        <position position="1"/>
    </location>
</feature>
<reference evidence="1 2" key="1">
    <citation type="journal article" date="2018" name="Front. Plant Sci.">
        <title>Red Clover (Trifolium pratense) and Zigzag Clover (T. medium) - A Picture of Genomic Similarities and Differences.</title>
        <authorList>
            <person name="Dluhosova J."/>
            <person name="Istvanek J."/>
            <person name="Nedelnik J."/>
            <person name="Repkova J."/>
        </authorList>
    </citation>
    <scope>NUCLEOTIDE SEQUENCE [LARGE SCALE GENOMIC DNA]</scope>
    <source>
        <strain evidence="2">cv. 10/8</strain>
        <tissue evidence="1">Leaf</tissue>
    </source>
</reference>
<organism evidence="1 2">
    <name type="scientific">Trifolium medium</name>
    <dbReference type="NCBI Taxonomy" id="97028"/>
    <lineage>
        <taxon>Eukaryota</taxon>
        <taxon>Viridiplantae</taxon>
        <taxon>Streptophyta</taxon>
        <taxon>Embryophyta</taxon>
        <taxon>Tracheophyta</taxon>
        <taxon>Spermatophyta</taxon>
        <taxon>Magnoliopsida</taxon>
        <taxon>eudicotyledons</taxon>
        <taxon>Gunneridae</taxon>
        <taxon>Pentapetalae</taxon>
        <taxon>rosids</taxon>
        <taxon>fabids</taxon>
        <taxon>Fabales</taxon>
        <taxon>Fabaceae</taxon>
        <taxon>Papilionoideae</taxon>
        <taxon>50 kb inversion clade</taxon>
        <taxon>NPAAA clade</taxon>
        <taxon>Hologalegina</taxon>
        <taxon>IRL clade</taxon>
        <taxon>Trifolieae</taxon>
        <taxon>Trifolium</taxon>
    </lineage>
</organism>